<gene>
    <name evidence="1" type="ORF">SOCEGT47_018930</name>
</gene>
<dbReference type="Proteomes" id="UP000295781">
    <property type="component" value="Chromosome"/>
</dbReference>
<organism evidence="1 2">
    <name type="scientific">Sorangium cellulosum</name>
    <name type="common">Polyangium cellulosum</name>
    <dbReference type="NCBI Taxonomy" id="56"/>
    <lineage>
        <taxon>Bacteria</taxon>
        <taxon>Pseudomonadati</taxon>
        <taxon>Myxococcota</taxon>
        <taxon>Polyangia</taxon>
        <taxon>Polyangiales</taxon>
        <taxon>Polyangiaceae</taxon>
        <taxon>Sorangium</taxon>
    </lineage>
</organism>
<sequence>MRAGLLRLGLDLEDPALARLFVEGVRVADELIAEEAARDAERG</sequence>
<reference evidence="1 2" key="1">
    <citation type="submission" date="2015-09" db="EMBL/GenBank/DDBJ databases">
        <title>Sorangium comparison.</title>
        <authorList>
            <person name="Zaburannyi N."/>
            <person name="Bunk B."/>
            <person name="Overmann J."/>
            <person name="Mueller R."/>
        </authorList>
    </citation>
    <scope>NUCLEOTIDE SEQUENCE [LARGE SCALE GENOMIC DNA]</scope>
    <source>
        <strain evidence="1 2">So ceGT47</strain>
    </source>
</reference>
<evidence type="ECO:0000313" key="2">
    <source>
        <dbReference type="Proteomes" id="UP000295781"/>
    </source>
</evidence>
<name>A0A4P2PX81_SORCE</name>
<dbReference type="AlphaFoldDB" id="A0A4P2PX81"/>
<proteinExistence type="predicted"/>
<protein>
    <submittedName>
        <fullName evidence="1">Uncharacterized protein</fullName>
    </submittedName>
</protein>
<evidence type="ECO:0000313" key="1">
    <source>
        <dbReference type="EMBL" id="AUX21409.1"/>
    </source>
</evidence>
<accession>A0A4P2PX81</accession>
<dbReference type="EMBL" id="CP012670">
    <property type="protein sequence ID" value="AUX21409.1"/>
    <property type="molecule type" value="Genomic_DNA"/>
</dbReference>